<sequence>MLLSLLSEPYCGQVATFNQHNQTVGVQHNAENMIVGTPISMADLAAGLNDILGQVQQMEPPLPPEVRAELEAARDAAASGDTSDAQGRMQRLLEMGGLATGIGSQIATMLGALLGG</sequence>
<keyword evidence="2" id="KW-1185">Reference proteome</keyword>
<dbReference type="Proteomes" id="UP000053127">
    <property type="component" value="Unassembled WGS sequence"/>
</dbReference>
<comment type="caution">
    <text evidence="1">The sequence shown here is derived from an EMBL/GenBank/DDBJ whole genome shotgun (WGS) entry which is preliminary data.</text>
</comment>
<dbReference type="AlphaFoldDB" id="A0A117Q3Z7"/>
<organism evidence="1 2">
    <name type="scientific">Streptomyces yokosukanensis</name>
    <dbReference type="NCBI Taxonomy" id="67386"/>
    <lineage>
        <taxon>Bacteria</taxon>
        <taxon>Bacillati</taxon>
        <taxon>Actinomycetota</taxon>
        <taxon>Actinomycetes</taxon>
        <taxon>Kitasatosporales</taxon>
        <taxon>Streptomycetaceae</taxon>
        <taxon>Streptomyces</taxon>
    </lineage>
</organism>
<evidence type="ECO:0000313" key="2">
    <source>
        <dbReference type="Proteomes" id="UP000053127"/>
    </source>
</evidence>
<proteinExistence type="predicted"/>
<dbReference type="EMBL" id="LMWN01000013">
    <property type="protein sequence ID" value="KUN07107.1"/>
    <property type="molecule type" value="Genomic_DNA"/>
</dbReference>
<protein>
    <recommendedName>
        <fullName evidence="3">AbiTii domain-containing protein</fullName>
    </recommendedName>
</protein>
<reference evidence="1 2" key="1">
    <citation type="submission" date="2015-10" db="EMBL/GenBank/DDBJ databases">
        <title>Draft genome sequence of Streptomyces yokosukanensis DSM 40224, type strain for the species Streptomyces yokosukanensis.</title>
        <authorList>
            <person name="Ruckert C."/>
            <person name="Winkler A."/>
            <person name="Kalinowski J."/>
            <person name="Kampfer P."/>
            <person name="Glaeser S."/>
        </authorList>
    </citation>
    <scope>NUCLEOTIDE SEQUENCE [LARGE SCALE GENOMIC DNA]</scope>
    <source>
        <strain evidence="1 2">DSM 40224</strain>
    </source>
</reference>
<gene>
    <name evidence="1" type="ORF">AQI95_11135</name>
</gene>
<dbReference type="STRING" id="67386.AQI95_11135"/>
<accession>A0A117Q3Z7</accession>
<evidence type="ECO:0000313" key="1">
    <source>
        <dbReference type="EMBL" id="KUN07107.1"/>
    </source>
</evidence>
<evidence type="ECO:0008006" key="3">
    <source>
        <dbReference type="Google" id="ProtNLM"/>
    </source>
</evidence>
<name>A0A117Q3Z7_9ACTN</name>